<evidence type="ECO:0000313" key="1">
    <source>
        <dbReference type="EMBL" id="SDW83069.1"/>
    </source>
</evidence>
<reference evidence="2" key="1">
    <citation type="submission" date="2016-10" db="EMBL/GenBank/DDBJ databases">
        <authorList>
            <person name="Varghese N."/>
            <person name="Submissions S."/>
        </authorList>
    </citation>
    <scope>NUCLEOTIDE SEQUENCE [LARGE SCALE GENOMIC DNA]</scope>
    <source>
        <strain evidence="2">DSM 25030</strain>
    </source>
</reference>
<dbReference type="AlphaFoldDB" id="A0A1H2WSW9"/>
<gene>
    <name evidence="1" type="ORF">SAMN04487892_2398</name>
</gene>
<dbReference type="EMBL" id="FNMY01000003">
    <property type="protein sequence ID" value="SDW83069.1"/>
    <property type="molecule type" value="Genomic_DNA"/>
</dbReference>
<organism evidence="1 2">
    <name type="scientific">Flagellimonas zhangzhouensis</name>
    <dbReference type="NCBI Taxonomy" id="1073328"/>
    <lineage>
        <taxon>Bacteria</taxon>
        <taxon>Pseudomonadati</taxon>
        <taxon>Bacteroidota</taxon>
        <taxon>Flavobacteriia</taxon>
        <taxon>Flavobacteriales</taxon>
        <taxon>Flavobacteriaceae</taxon>
        <taxon>Flagellimonas</taxon>
    </lineage>
</organism>
<keyword evidence="2" id="KW-1185">Reference proteome</keyword>
<evidence type="ECO:0000313" key="2">
    <source>
        <dbReference type="Proteomes" id="UP000199592"/>
    </source>
</evidence>
<dbReference type="Proteomes" id="UP000199592">
    <property type="component" value="Unassembled WGS sequence"/>
</dbReference>
<name>A0A1H2WSW9_9FLAO</name>
<accession>A0A1H2WSW9</accession>
<dbReference type="OrthoDB" id="9957515at2"/>
<protein>
    <submittedName>
        <fullName evidence="1">Uncharacterized protein</fullName>
    </submittedName>
</protein>
<dbReference type="RefSeq" id="WP_090293296.1">
    <property type="nucleotide sequence ID" value="NZ_FNKI01000001.1"/>
</dbReference>
<sequence>MDQSDEYFWNILNQNEKYLLDENDFCNGHEYILRLSFQLSTLSNEEYLSFIDILFKKFHNLFTIKHITALQLYAISNNFFEMNGNYTCVFDNSKRNFEGIYDNVFLSTYRDFRWSIIRGGKQHYNTFLENPHSILELLETINVEVTDSLFRIPTLVNFYKDLNRGWKQEFNSGTILSKGWLSVVEEHKSMVSISYNGFKENINDIKNNLTDYTNLHMCSNAMEMFNKSDQDFILKAIRFRENLDTYEDLFR</sequence>
<proteinExistence type="predicted"/>